<evidence type="ECO:0000313" key="1">
    <source>
        <dbReference type="EMBL" id="SUB80278.1"/>
    </source>
</evidence>
<proteinExistence type="predicted"/>
<dbReference type="EMBL" id="UGTJ01000001">
    <property type="protein sequence ID" value="SUB80278.1"/>
    <property type="molecule type" value="Genomic_DNA"/>
</dbReference>
<name>A0AAQ1ZIN9_9BACT</name>
<dbReference type="AlphaFoldDB" id="A0AAQ1ZIN9"/>
<evidence type="ECO:0000313" key="2">
    <source>
        <dbReference type="Proteomes" id="UP000255283"/>
    </source>
</evidence>
<gene>
    <name evidence="1" type="ORF">NCTC13063_01561</name>
</gene>
<reference evidence="1 2" key="1">
    <citation type="submission" date="2018-06" db="EMBL/GenBank/DDBJ databases">
        <authorList>
            <consortium name="Pathogen Informatics"/>
            <person name="Doyle S."/>
        </authorList>
    </citation>
    <scope>NUCLEOTIDE SEQUENCE [LARGE SCALE GENOMIC DNA]</scope>
    <source>
        <strain evidence="1 2">NCTC13063</strain>
    </source>
</reference>
<comment type="caution">
    <text evidence="1">The sequence shown here is derived from an EMBL/GenBank/DDBJ whole genome shotgun (WGS) entry which is preliminary data.</text>
</comment>
<sequence length="47" mass="5345">MLLNAKDILYICTILILMDISIKLKIAKRPNIYIVIGAGMDYIMAIF</sequence>
<accession>A0AAQ1ZIN9</accession>
<protein>
    <submittedName>
        <fullName evidence="1">Uncharacterized protein</fullName>
    </submittedName>
</protein>
<dbReference type="Proteomes" id="UP000255283">
    <property type="component" value="Unassembled WGS sequence"/>
</dbReference>
<organism evidence="1 2">
    <name type="scientific">Segatella buccae</name>
    <dbReference type="NCBI Taxonomy" id="28126"/>
    <lineage>
        <taxon>Bacteria</taxon>
        <taxon>Pseudomonadati</taxon>
        <taxon>Bacteroidota</taxon>
        <taxon>Bacteroidia</taxon>
        <taxon>Bacteroidales</taxon>
        <taxon>Prevotellaceae</taxon>
        <taxon>Segatella</taxon>
    </lineage>
</organism>